<evidence type="ECO:0000313" key="2">
    <source>
        <dbReference type="EMBL" id="BBD99175.1"/>
    </source>
</evidence>
<name>A0A494WEI1_9SPHN</name>
<dbReference type="Proteomes" id="UP000279959">
    <property type="component" value="Chromosome"/>
</dbReference>
<dbReference type="Gene3D" id="3.10.129.10">
    <property type="entry name" value="Hotdog Thioesterase"/>
    <property type="match status" value="1"/>
</dbReference>
<dbReference type="CDD" id="cd03450">
    <property type="entry name" value="NodN"/>
    <property type="match status" value="1"/>
</dbReference>
<accession>A0A494WEI1</accession>
<organism evidence="2 3">
    <name type="scientific">Sphingobium amiense</name>
    <dbReference type="NCBI Taxonomy" id="135719"/>
    <lineage>
        <taxon>Bacteria</taxon>
        <taxon>Pseudomonadati</taxon>
        <taxon>Pseudomonadota</taxon>
        <taxon>Alphaproteobacteria</taxon>
        <taxon>Sphingomonadales</taxon>
        <taxon>Sphingomonadaceae</taxon>
        <taxon>Sphingobium</taxon>
    </lineage>
</organism>
<dbReference type="InterPro" id="IPR039375">
    <property type="entry name" value="NodN-like"/>
</dbReference>
<evidence type="ECO:0000313" key="3">
    <source>
        <dbReference type="Proteomes" id="UP000279959"/>
    </source>
</evidence>
<proteinExistence type="predicted"/>
<feature type="domain" description="MaoC-like" evidence="1">
    <location>
        <begin position="15"/>
        <end position="116"/>
    </location>
</feature>
<dbReference type="KEGG" id="sami:SAMIE_1026760"/>
<gene>
    <name evidence="2" type="ORF">SAMIE_1026760</name>
</gene>
<dbReference type="PANTHER" id="PTHR42993:SF1">
    <property type="entry name" value="MAOC-LIKE DEHYDRATASE DOMAIN-CONTAINING PROTEIN"/>
    <property type="match status" value="1"/>
</dbReference>
<evidence type="ECO:0000259" key="1">
    <source>
        <dbReference type="Pfam" id="PF01575"/>
    </source>
</evidence>
<sequence>MGMEPIALSAYRALVGQEIGVSRWFEIDQARVDRFADVTEDWQYIHVDPVAAANSPLGGTIAHGYLTLSLLTPMAFDVLPSVAGAEMLVNYGMNSLRFLSPVPVGSRICGRFQFRSLERRGDRQWRSEFGVSVEIEGASAPALVAEWVTLTMMPPQ</sequence>
<protein>
    <submittedName>
        <fullName evidence="2">MaoC family dehydratase</fullName>
    </submittedName>
</protein>
<dbReference type="AlphaFoldDB" id="A0A494WEI1"/>
<reference evidence="2 3" key="1">
    <citation type="submission" date="2018-05" db="EMBL/GenBank/DDBJ databases">
        <title>Complete Genome Sequence of the Nonylphenol-Degrading Bacterium Sphingobium amiense DSM 16289T.</title>
        <authorList>
            <person name="Ootsuka M."/>
            <person name="Nishizawa T."/>
            <person name="Ohta H."/>
        </authorList>
    </citation>
    <scope>NUCLEOTIDE SEQUENCE [LARGE SCALE GENOMIC DNA]</scope>
    <source>
        <strain evidence="2 3">DSM 16289</strain>
    </source>
</reference>
<keyword evidence="3" id="KW-1185">Reference proteome</keyword>
<dbReference type="SUPFAM" id="SSF54637">
    <property type="entry name" value="Thioesterase/thiol ester dehydrase-isomerase"/>
    <property type="match status" value="1"/>
</dbReference>
<dbReference type="InterPro" id="IPR029069">
    <property type="entry name" value="HotDog_dom_sf"/>
</dbReference>
<dbReference type="Pfam" id="PF01575">
    <property type="entry name" value="MaoC_dehydratas"/>
    <property type="match status" value="1"/>
</dbReference>
<dbReference type="EMBL" id="AP018664">
    <property type="protein sequence ID" value="BBD99175.1"/>
    <property type="molecule type" value="Genomic_DNA"/>
</dbReference>
<dbReference type="InterPro" id="IPR002539">
    <property type="entry name" value="MaoC-like_dom"/>
</dbReference>
<dbReference type="PANTHER" id="PTHR42993">
    <property type="entry name" value="MAOC-LIKE DEHYDRATASE DOMAIN-CONTAINING PROTEIN"/>
    <property type="match status" value="1"/>
</dbReference>